<dbReference type="PROSITE" id="PS50928">
    <property type="entry name" value="ABC_TM1"/>
    <property type="match status" value="1"/>
</dbReference>
<evidence type="ECO:0000256" key="7">
    <source>
        <dbReference type="RuleBase" id="RU363032"/>
    </source>
</evidence>
<evidence type="ECO:0000256" key="2">
    <source>
        <dbReference type="ARBA" id="ARBA00022448"/>
    </source>
</evidence>
<reference evidence="9 10" key="1">
    <citation type="submission" date="2013-06" db="EMBL/GenBank/DDBJ databases">
        <title>Whole genome shotgun sequence of Bacillus selenatarsenatis SF-1.</title>
        <authorList>
            <person name="Kuroda M."/>
            <person name="Sei K."/>
            <person name="Yamashita M."/>
            <person name="Ike M."/>
        </authorList>
    </citation>
    <scope>NUCLEOTIDE SEQUENCE [LARGE SCALE GENOMIC DNA]</scope>
    <source>
        <strain evidence="9 10">SF-1</strain>
    </source>
</reference>
<feature type="transmembrane region" description="Helical" evidence="7">
    <location>
        <begin position="201"/>
        <end position="220"/>
    </location>
</feature>
<dbReference type="SUPFAM" id="SSF161098">
    <property type="entry name" value="MetI-like"/>
    <property type="match status" value="1"/>
</dbReference>
<dbReference type="STRING" id="1321606.SAMD00020551_4152"/>
<dbReference type="AlphaFoldDB" id="A0A0A8XCW3"/>
<dbReference type="PANTHER" id="PTHR43163:SF6">
    <property type="entry name" value="DIPEPTIDE TRANSPORT SYSTEM PERMEASE PROTEIN DPPB-RELATED"/>
    <property type="match status" value="1"/>
</dbReference>
<dbReference type="InterPro" id="IPR045621">
    <property type="entry name" value="BPD_transp_1_N"/>
</dbReference>
<evidence type="ECO:0000259" key="8">
    <source>
        <dbReference type="PROSITE" id="PS50928"/>
    </source>
</evidence>
<feature type="transmembrane region" description="Helical" evidence="7">
    <location>
        <begin position="301"/>
        <end position="327"/>
    </location>
</feature>
<proteinExistence type="inferred from homology"/>
<dbReference type="CDD" id="cd06261">
    <property type="entry name" value="TM_PBP2"/>
    <property type="match status" value="1"/>
</dbReference>
<feature type="transmembrane region" description="Helical" evidence="7">
    <location>
        <begin position="255"/>
        <end position="281"/>
    </location>
</feature>
<sequence length="334" mass="37368">MFAYSVRRFFSLIPVLLGLSLIVFFMIRAIPGDPAQVILGQLATKEAIADLTRELGLDQPWYVQYFTYLGGLLTGDLGESLRTKSAISSEIWPYLAATMELSFVAMLIAIVIGVNAGIVSAWFQNSWFDYGAMIFALIGVSMPIFWLGLMEQWLFAINLDILPTSGREEVRNPVDAITNFYIIDTLIQGRTDQLVDVLKHLVLPAMALATIPMAIIARITRSTMLEVMRSDFIRTARAKGLSMFWVVYKHSLKNAIIPVLTIIGLQTGLLLGGAILTETIFSWPGIGRYIYEAINYRDYPVIQSGILIIALIFVMINLVVDLLYAAIDPRIKYR</sequence>
<dbReference type="Proteomes" id="UP000031014">
    <property type="component" value="Unassembled WGS sequence"/>
</dbReference>
<feature type="transmembrane region" description="Helical" evidence="7">
    <location>
        <begin position="101"/>
        <end position="123"/>
    </location>
</feature>
<feature type="transmembrane region" description="Helical" evidence="7">
    <location>
        <begin position="12"/>
        <end position="30"/>
    </location>
</feature>
<keyword evidence="10" id="KW-1185">Reference proteome</keyword>
<comment type="similarity">
    <text evidence="7">Belongs to the binding-protein-dependent transport system permease family.</text>
</comment>
<dbReference type="Pfam" id="PF19300">
    <property type="entry name" value="BPD_transp_1_N"/>
    <property type="match status" value="1"/>
</dbReference>
<dbReference type="RefSeq" id="WP_041967599.1">
    <property type="nucleotide sequence ID" value="NZ_BASE01000102.1"/>
</dbReference>
<dbReference type="InterPro" id="IPR000515">
    <property type="entry name" value="MetI-like"/>
</dbReference>
<gene>
    <name evidence="9" type="ORF">SAMD00020551_4152</name>
</gene>
<keyword evidence="5 7" id="KW-1133">Transmembrane helix</keyword>
<comment type="caution">
    <text evidence="9">The sequence shown here is derived from an EMBL/GenBank/DDBJ whole genome shotgun (WGS) entry which is preliminary data.</text>
</comment>
<dbReference type="OrthoDB" id="9773683at2"/>
<protein>
    <submittedName>
        <fullName evidence="9">Dipeptide transport system permease protein DppB</fullName>
    </submittedName>
</protein>
<feature type="transmembrane region" description="Helical" evidence="7">
    <location>
        <begin position="130"/>
        <end position="149"/>
    </location>
</feature>
<evidence type="ECO:0000313" key="10">
    <source>
        <dbReference type="Proteomes" id="UP000031014"/>
    </source>
</evidence>
<dbReference type="Pfam" id="PF00528">
    <property type="entry name" value="BPD_transp_1"/>
    <property type="match status" value="1"/>
</dbReference>
<dbReference type="EMBL" id="BASE01000102">
    <property type="protein sequence ID" value="GAM15981.1"/>
    <property type="molecule type" value="Genomic_DNA"/>
</dbReference>
<dbReference type="Gene3D" id="1.10.3720.10">
    <property type="entry name" value="MetI-like"/>
    <property type="match status" value="1"/>
</dbReference>
<keyword evidence="4 7" id="KW-0812">Transmembrane</keyword>
<evidence type="ECO:0000256" key="5">
    <source>
        <dbReference type="ARBA" id="ARBA00022989"/>
    </source>
</evidence>
<accession>A0A0A8XCW3</accession>
<comment type="subcellular location">
    <subcellularLocation>
        <location evidence="1 7">Cell membrane</location>
        <topology evidence="1 7">Multi-pass membrane protein</topology>
    </subcellularLocation>
</comment>
<evidence type="ECO:0000256" key="1">
    <source>
        <dbReference type="ARBA" id="ARBA00004651"/>
    </source>
</evidence>
<feature type="domain" description="ABC transmembrane type-1" evidence="8">
    <location>
        <begin position="95"/>
        <end position="324"/>
    </location>
</feature>
<dbReference type="InterPro" id="IPR035906">
    <property type="entry name" value="MetI-like_sf"/>
</dbReference>
<keyword evidence="2 7" id="KW-0813">Transport</keyword>
<dbReference type="GO" id="GO:0005886">
    <property type="term" value="C:plasma membrane"/>
    <property type="evidence" value="ECO:0007669"/>
    <property type="project" value="UniProtKB-SubCell"/>
</dbReference>
<evidence type="ECO:0000256" key="3">
    <source>
        <dbReference type="ARBA" id="ARBA00022475"/>
    </source>
</evidence>
<keyword evidence="6 7" id="KW-0472">Membrane</keyword>
<dbReference type="PANTHER" id="PTHR43163">
    <property type="entry name" value="DIPEPTIDE TRANSPORT SYSTEM PERMEASE PROTEIN DPPB-RELATED"/>
    <property type="match status" value="1"/>
</dbReference>
<evidence type="ECO:0000313" key="9">
    <source>
        <dbReference type="EMBL" id="GAM15981.1"/>
    </source>
</evidence>
<keyword evidence="3" id="KW-1003">Cell membrane</keyword>
<evidence type="ECO:0000256" key="6">
    <source>
        <dbReference type="ARBA" id="ARBA00023136"/>
    </source>
</evidence>
<name>A0A0A8XCW3_MESS1</name>
<organism evidence="9 10">
    <name type="scientific">Mesobacillus selenatarsenatis (strain DSM 18680 / JCM 14380 / FERM P-15431 / SF-1)</name>
    <dbReference type="NCBI Taxonomy" id="1321606"/>
    <lineage>
        <taxon>Bacteria</taxon>
        <taxon>Bacillati</taxon>
        <taxon>Bacillota</taxon>
        <taxon>Bacilli</taxon>
        <taxon>Bacillales</taxon>
        <taxon>Bacillaceae</taxon>
        <taxon>Mesobacillus</taxon>
    </lineage>
</organism>
<evidence type="ECO:0000256" key="4">
    <source>
        <dbReference type="ARBA" id="ARBA00022692"/>
    </source>
</evidence>
<dbReference type="GO" id="GO:0055085">
    <property type="term" value="P:transmembrane transport"/>
    <property type="evidence" value="ECO:0007669"/>
    <property type="project" value="InterPro"/>
</dbReference>